<protein>
    <recommendedName>
        <fullName evidence="6">Fe2OG dioxygenase domain-containing protein</fullName>
    </recommendedName>
</protein>
<dbReference type="GO" id="GO:0005634">
    <property type="term" value="C:nucleus"/>
    <property type="evidence" value="ECO:0007669"/>
    <property type="project" value="TreeGrafter"/>
</dbReference>
<dbReference type="PANTHER" id="PTHR16557">
    <property type="entry name" value="ALKYLATED DNA REPAIR PROTEIN ALKB-RELATED"/>
    <property type="match status" value="1"/>
</dbReference>
<accession>A0A182M8L5</accession>
<reference evidence="8" key="1">
    <citation type="submission" date="2013-09" db="EMBL/GenBank/DDBJ databases">
        <title>The Genome Sequence of Anopheles culicifacies species A.</title>
        <authorList>
            <consortium name="The Broad Institute Genomics Platform"/>
            <person name="Neafsey D.E."/>
            <person name="Besansky N."/>
            <person name="Howell P."/>
            <person name="Walton C."/>
            <person name="Young S.K."/>
            <person name="Zeng Q."/>
            <person name="Gargeya S."/>
            <person name="Fitzgerald M."/>
            <person name="Haas B."/>
            <person name="Abouelleil A."/>
            <person name="Allen A.W."/>
            <person name="Alvarado L."/>
            <person name="Arachchi H.M."/>
            <person name="Berlin A.M."/>
            <person name="Chapman S.B."/>
            <person name="Gainer-Dewar J."/>
            <person name="Goldberg J."/>
            <person name="Griggs A."/>
            <person name="Gujja S."/>
            <person name="Hansen M."/>
            <person name="Howarth C."/>
            <person name="Imamovic A."/>
            <person name="Ireland A."/>
            <person name="Larimer J."/>
            <person name="McCowan C."/>
            <person name="Murphy C."/>
            <person name="Pearson M."/>
            <person name="Poon T.W."/>
            <person name="Priest M."/>
            <person name="Roberts A."/>
            <person name="Saif S."/>
            <person name="Shea T."/>
            <person name="Sisk P."/>
            <person name="Sykes S."/>
            <person name="Wortman J."/>
            <person name="Nusbaum C."/>
            <person name="Birren B."/>
        </authorList>
    </citation>
    <scope>NUCLEOTIDE SEQUENCE [LARGE SCALE GENOMIC DNA]</scope>
    <source>
        <strain evidence="8">A-37</strain>
    </source>
</reference>
<evidence type="ECO:0000256" key="4">
    <source>
        <dbReference type="ARBA" id="ARBA00023004"/>
    </source>
</evidence>
<dbReference type="Gene3D" id="2.60.120.590">
    <property type="entry name" value="Alpha-ketoglutarate-dependent dioxygenase AlkB-like"/>
    <property type="match status" value="1"/>
</dbReference>
<dbReference type="GO" id="GO:0035516">
    <property type="term" value="F:broad specificity oxidative DNA demethylase activity"/>
    <property type="evidence" value="ECO:0007669"/>
    <property type="project" value="TreeGrafter"/>
</dbReference>
<dbReference type="GO" id="GO:0035513">
    <property type="term" value="P:oxidative RNA demethylation"/>
    <property type="evidence" value="ECO:0007669"/>
    <property type="project" value="TreeGrafter"/>
</dbReference>
<evidence type="ECO:0000256" key="2">
    <source>
        <dbReference type="ARBA" id="ARBA00022964"/>
    </source>
</evidence>
<keyword evidence="2" id="KW-0223">Dioxygenase</keyword>
<dbReference type="PANTHER" id="PTHR16557:SF2">
    <property type="entry name" value="NUCLEIC ACID DIOXYGENASE ALKBH1"/>
    <property type="match status" value="1"/>
</dbReference>
<evidence type="ECO:0000256" key="5">
    <source>
        <dbReference type="PIRSR" id="PIRSR604574-2"/>
    </source>
</evidence>
<dbReference type="InterPro" id="IPR005123">
    <property type="entry name" value="Oxoglu/Fe-dep_dioxygenase_dom"/>
</dbReference>
<dbReference type="PROSITE" id="PS51471">
    <property type="entry name" value="FE2OG_OXY"/>
    <property type="match status" value="1"/>
</dbReference>
<dbReference type="Pfam" id="PF13532">
    <property type="entry name" value="2OG-FeII_Oxy_2"/>
    <property type="match status" value="1"/>
</dbReference>
<evidence type="ECO:0000256" key="3">
    <source>
        <dbReference type="ARBA" id="ARBA00023002"/>
    </source>
</evidence>
<dbReference type="InterPro" id="IPR004574">
    <property type="entry name" value="Alkb"/>
</dbReference>
<dbReference type="Proteomes" id="UP000075883">
    <property type="component" value="Unassembled WGS sequence"/>
</dbReference>
<feature type="binding site" evidence="5">
    <location>
        <position position="249"/>
    </location>
    <ligand>
        <name>Fe cation</name>
        <dbReference type="ChEBI" id="CHEBI:24875"/>
        <note>catalytic</note>
    </ligand>
</feature>
<dbReference type="InterPro" id="IPR027450">
    <property type="entry name" value="AlkB-like"/>
</dbReference>
<keyword evidence="4 5" id="KW-0408">Iron</keyword>
<keyword evidence="3" id="KW-0560">Oxidoreductase</keyword>
<dbReference type="VEuPathDB" id="VectorBase:ACUA012159"/>
<proteinExistence type="predicted"/>
<reference evidence="7" key="2">
    <citation type="submission" date="2020-05" db="UniProtKB">
        <authorList>
            <consortium name="EnsemblMetazoa"/>
        </authorList>
    </citation>
    <scope>IDENTIFICATION</scope>
    <source>
        <strain evidence="7">A-37</strain>
    </source>
</reference>
<feature type="binding site" evidence="5">
    <location>
        <position position="195"/>
    </location>
    <ligand>
        <name>Fe cation</name>
        <dbReference type="ChEBI" id="CHEBI:24875"/>
        <note>catalytic</note>
    </ligand>
</feature>
<dbReference type="EMBL" id="AXCM01001676">
    <property type="status" value="NOT_ANNOTATED_CDS"/>
    <property type="molecule type" value="Genomic_DNA"/>
</dbReference>
<dbReference type="AlphaFoldDB" id="A0A182M8L5"/>
<evidence type="ECO:0000256" key="1">
    <source>
        <dbReference type="ARBA" id="ARBA00022723"/>
    </source>
</evidence>
<name>A0A182M8L5_9DIPT</name>
<organism evidence="7 8">
    <name type="scientific">Anopheles culicifacies</name>
    <dbReference type="NCBI Taxonomy" id="139723"/>
    <lineage>
        <taxon>Eukaryota</taxon>
        <taxon>Metazoa</taxon>
        <taxon>Ecdysozoa</taxon>
        <taxon>Arthropoda</taxon>
        <taxon>Hexapoda</taxon>
        <taxon>Insecta</taxon>
        <taxon>Pterygota</taxon>
        <taxon>Neoptera</taxon>
        <taxon>Endopterygota</taxon>
        <taxon>Diptera</taxon>
        <taxon>Nematocera</taxon>
        <taxon>Culicoidea</taxon>
        <taxon>Culicidae</taxon>
        <taxon>Anophelinae</taxon>
        <taxon>Anopheles</taxon>
        <taxon>culicifacies species complex</taxon>
    </lineage>
</organism>
<sequence length="318" mass="36658">MFQTAFKYYKSRNPPPTFENVLFIGMDNPNLQPVQLNCSDESNFWGLRPPKEWKVYELSTRPGLIMLANPFSCAGQRHWMMRCLVDYPTYPNTTNLSNLNQTNREAGNSWWEMLRSIPNATERRKYAKQLRWATLGYQYDWTNKVYDEARKERFPSELCVLVKYVATALGYDRFSPEAAIVNYYPIGSTLAGHTDHSEDDQLAPLFSFSFGQPAVFLIGGTTRDEQPDAILLRSGDIVVMTGASRQCYHAVPRVCTDAELPKECGNSAERWEETDSLQKQPDTDEILDEVQQYIQYSRININVRQVLKENQHTLQPVL</sequence>
<dbReference type="STRING" id="139723.A0A182M8L5"/>
<evidence type="ECO:0000313" key="8">
    <source>
        <dbReference type="Proteomes" id="UP000075883"/>
    </source>
</evidence>
<keyword evidence="8" id="KW-1185">Reference proteome</keyword>
<evidence type="ECO:0000313" key="7">
    <source>
        <dbReference type="EnsemblMetazoa" id="ACUA012159-PA"/>
    </source>
</evidence>
<keyword evidence="1 5" id="KW-0479">Metal-binding</keyword>
<dbReference type="EnsemblMetazoa" id="ACUA012159-RA">
    <property type="protein sequence ID" value="ACUA012159-PA"/>
    <property type="gene ID" value="ACUA012159"/>
</dbReference>
<evidence type="ECO:0000259" key="6">
    <source>
        <dbReference type="PROSITE" id="PS51471"/>
    </source>
</evidence>
<dbReference type="InterPro" id="IPR037151">
    <property type="entry name" value="AlkB-like_sf"/>
</dbReference>
<dbReference type="SUPFAM" id="SSF51197">
    <property type="entry name" value="Clavaminate synthase-like"/>
    <property type="match status" value="1"/>
</dbReference>
<comment type="cofactor">
    <cofactor evidence="5">
        <name>Fe(2+)</name>
        <dbReference type="ChEBI" id="CHEBI:29033"/>
    </cofactor>
    <text evidence="5">Binds 1 Fe(2+) ion per subunit.</text>
</comment>
<dbReference type="GO" id="GO:0008198">
    <property type="term" value="F:ferrous iron binding"/>
    <property type="evidence" value="ECO:0007669"/>
    <property type="project" value="TreeGrafter"/>
</dbReference>
<dbReference type="GO" id="GO:0005737">
    <property type="term" value="C:cytoplasm"/>
    <property type="evidence" value="ECO:0007669"/>
    <property type="project" value="TreeGrafter"/>
</dbReference>
<feature type="binding site" evidence="5">
    <location>
        <position position="193"/>
    </location>
    <ligand>
        <name>Fe cation</name>
        <dbReference type="ChEBI" id="CHEBI:24875"/>
        <note>catalytic</note>
    </ligand>
</feature>
<dbReference type="GO" id="GO:0035515">
    <property type="term" value="F:oxidative RNA demethylase activity"/>
    <property type="evidence" value="ECO:0007669"/>
    <property type="project" value="TreeGrafter"/>
</dbReference>
<feature type="domain" description="Fe2OG dioxygenase" evidence="6">
    <location>
        <begin position="175"/>
        <end position="281"/>
    </location>
</feature>